<dbReference type="EMBL" id="JBHRYQ010000001">
    <property type="protein sequence ID" value="MFC3810628.1"/>
    <property type="molecule type" value="Genomic_DNA"/>
</dbReference>
<accession>A0ABV7YXG3</accession>
<comment type="caution">
    <text evidence="4">The sequence shown here is derived from an EMBL/GenBank/DDBJ whole genome shotgun (WGS) entry which is preliminary data.</text>
</comment>
<dbReference type="PANTHER" id="PTHR11731:SF193">
    <property type="entry name" value="DIPEPTIDYL PEPTIDASE 9"/>
    <property type="match status" value="1"/>
</dbReference>
<gene>
    <name evidence="4" type="ORF">ACFOOI_08185</name>
</gene>
<evidence type="ECO:0000256" key="1">
    <source>
        <dbReference type="SAM" id="SignalP"/>
    </source>
</evidence>
<evidence type="ECO:0000259" key="2">
    <source>
        <dbReference type="Pfam" id="PF00326"/>
    </source>
</evidence>
<dbReference type="InterPro" id="IPR002469">
    <property type="entry name" value="Peptidase_S9B_N"/>
</dbReference>
<dbReference type="InterPro" id="IPR050278">
    <property type="entry name" value="Serine_Prot_S9B/DPPIV"/>
</dbReference>
<evidence type="ECO:0000313" key="5">
    <source>
        <dbReference type="Proteomes" id="UP001595616"/>
    </source>
</evidence>
<proteinExistence type="predicted"/>
<organism evidence="4 5">
    <name type="scientific">Lacihabitans lacunae</name>
    <dbReference type="NCBI Taxonomy" id="1028214"/>
    <lineage>
        <taxon>Bacteria</taxon>
        <taxon>Pseudomonadati</taxon>
        <taxon>Bacteroidota</taxon>
        <taxon>Cytophagia</taxon>
        <taxon>Cytophagales</taxon>
        <taxon>Leadbetterellaceae</taxon>
        <taxon>Lacihabitans</taxon>
    </lineage>
</organism>
<protein>
    <submittedName>
        <fullName evidence="4">S9 family peptidase</fullName>
    </submittedName>
</protein>
<sequence>MKFKLLVFLVLLSNLTFSQFDIKWSAKQKAFYEIQENKILKTDLSSGQNLDWFTGFLDKKLEIKDFVLSENEDMALVYTNSKKVWRYETRGDYWFFDTKTKALKQIGIGLPASSLMFAKFSPDGQHVAYVSEHNVYVEQLSSGKIKKLTDNSKNKRIINGTFDWVYEEEFDCRDGFRWSPDSKCIAFWQIDASTIRDFMMINNTDSIYSYNVPVEYPKVGQAPSGAKIGVVDIKSGKNTWMQIPGETTQNYLPRMDWNGSKLIVQQLNRRQNHSKVYEVDPKSAQAKVILEEKNTTWVDVNTKWDEEKPSGWLLQENGFMWISEKDGYRHIFKEENGKETLITKGNFDVMEPAGIDKERGILYFYASPENATQKYLYSVNISENEDAKRVTPMNQPGTHMYNISKDGKFAFHIYSSHDQRYVYEFLNLETGKAMGKDITSQLKKEEGQDLSFFTIKLDDGTSLDAWMVKPANFDPNKKYPIVMSVYGEPAAQTVVDRWGTGMNRLYDGNMAADGYIYASIDNRGTPAPKGAAWRKAIYKNIGQLNIQDQANGLKKMMEMFPFIDASRVAVHGWSGGGSSTCNLLFQYPNLYQTGIAVAAVANQLTYDNIYQERYMGLIDEGDKEFFVKGSPVTHAKNLKGNLLYIHGTGDDNVHYQNAEMLINELIKNKKQFSMMAYPNRTHSINEGEGTIEHLRGLFTKYLKENCAAGAR</sequence>
<feature type="domain" description="Peptidase S9 prolyl oligopeptidase catalytic" evidence="2">
    <location>
        <begin position="510"/>
        <end position="703"/>
    </location>
</feature>
<dbReference type="SUPFAM" id="SSF82171">
    <property type="entry name" value="DPP6 N-terminal domain-like"/>
    <property type="match status" value="1"/>
</dbReference>
<evidence type="ECO:0000313" key="4">
    <source>
        <dbReference type="EMBL" id="MFC3810628.1"/>
    </source>
</evidence>
<dbReference type="Gene3D" id="2.140.10.30">
    <property type="entry name" value="Dipeptidylpeptidase IV, N-terminal domain"/>
    <property type="match status" value="1"/>
</dbReference>
<dbReference type="RefSeq" id="WP_379836901.1">
    <property type="nucleotide sequence ID" value="NZ_JBHRYQ010000001.1"/>
</dbReference>
<feature type="domain" description="Dipeptidylpeptidase IV N-terminal" evidence="3">
    <location>
        <begin position="70"/>
        <end position="419"/>
    </location>
</feature>
<dbReference type="InterPro" id="IPR029058">
    <property type="entry name" value="AB_hydrolase_fold"/>
</dbReference>
<name>A0ABV7YXG3_9BACT</name>
<dbReference type="Pfam" id="PF00326">
    <property type="entry name" value="Peptidase_S9"/>
    <property type="match status" value="1"/>
</dbReference>
<keyword evidence="1" id="KW-0732">Signal</keyword>
<keyword evidence="5" id="KW-1185">Reference proteome</keyword>
<dbReference type="Proteomes" id="UP001595616">
    <property type="component" value="Unassembled WGS sequence"/>
</dbReference>
<dbReference type="SUPFAM" id="SSF53474">
    <property type="entry name" value="alpha/beta-Hydrolases"/>
    <property type="match status" value="1"/>
</dbReference>
<feature type="chain" id="PRO_5045770065" evidence="1">
    <location>
        <begin position="21"/>
        <end position="711"/>
    </location>
</feature>
<dbReference type="Pfam" id="PF00930">
    <property type="entry name" value="DPPIV_N"/>
    <property type="match status" value="1"/>
</dbReference>
<dbReference type="PANTHER" id="PTHR11731">
    <property type="entry name" value="PROTEASE FAMILY S9B,C DIPEPTIDYL-PEPTIDASE IV-RELATED"/>
    <property type="match status" value="1"/>
</dbReference>
<dbReference type="InterPro" id="IPR001375">
    <property type="entry name" value="Peptidase_S9_cat"/>
</dbReference>
<evidence type="ECO:0000259" key="3">
    <source>
        <dbReference type="Pfam" id="PF00930"/>
    </source>
</evidence>
<feature type="signal peptide" evidence="1">
    <location>
        <begin position="1"/>
        <end position="20"/>
    </location>
</feature>
<dbReference type="Gene3D" id="3.40.50.1820">
    <property type="entry name" value="alpha/beta hydrolase"/>
    <property type="match status" value="1"/>
</dbReference>
<reference evidence="5" key="1">
    <citation type="journal article" date="2019" name="Int. J. Syst. Evol. Microbiol.">
        <title>The Global Catalogue of Microorganisms (GCM) 10K type strain sequencing project: providing services to taxonomists for standard genome sequencing and annotation.</title>
        <authorList>
            <consortium name="The Broad Institute Genomics Platform"/>
            <consortium name="The Broad Institute Genome Sequencing Center for Infectious Disease"/>
            <person name="Wu L."/>
            <person name="Ma J."/>
        </authorList>
    </citation>
    <scope>NUCLEOTIDE SEQUENCE [LARGE SCALE GENOMIC DNA]</scope>
    <source>
        <strain evidence="5">CECT 7956</strain>
    </source>
</reference>